<feature type="non-terminal residue" evidence="5">
    <location>
        <position position="1"/>
    </location>
</feature>
<evidence type="ECO:0000256" key="2">
    <source>
        <dbReference type="ARBA" id="ARBA00023136"/>
    </source>
</evidence>
<evidence type="ECO:0000259" key="4">
    <source>
        <dbReference type="Pfam" id="PF00593"/>
    </source>
</evidence>
<organism evidence="5 6">
    <name type="scientific">SAR92 bacterium BACL26 MAG-121220-bin70</name>
    <dbReference type="NCBI Taxonomy" id="1655626"/>
    <lineage>
        <taxon>Bacteria</taxon>
        <taxon>Pseudomonadati</taxon>
        <taxon>Pseudomonadota</taxon>
        <taxon>Gammaproteobacteria</taxon>
        <taxon>Cellvibrionales</taxon>
        <taxon>Porticoccaceae</taxon>
        <taxon>SAR92 clade</taxon>
    </lineage>
</organism>
<evidence type="ECO:0000313" key="6">
    <source>
        <dbReference type="Proteomes" id="UP000051213"/>
    </source>
</evidence>
<evidence type="ECO:0000256" key="3">
    <source>
        <dbReference type="ARBA" id="ARBA00023237"/>
    </source>
</evidence>
<comment type="subcellular location">
    <subcellularLocation>
        <location evidence="1">Cell outer membrane</location>
    </subcellularLocation>
</comment>
<dbReference type="AlphaFoldDB" id="A0A0R2TXP4"/>
<keyword evidence="2" id="KW-0472">Membrane</keyword>
<dbReference type="Gene3D" id="2.40.170.20">
    <property type="entry name" value="TonB-dependent receptor, beta-barrel domain"/>
    <property type="match status" value="1"/>
</dbReference>
<sequence length="123" mass="13313">ANMAVLDSEFTAGAFIGNDLPYAPGNSATVSASYQQGAINYFVMYTKQDDFFYDAGNLLEENGYALLSAKVSYAPEGSNWDMGISVQNATDEDYAAARADIGLGTAINRGMPRLVKFDINMHF</sequence>
<comment type="caution">
    <text evidence="5">The sequence shown here is derived from an EMBL/GenBank/DDBJ whole genome shotgun (WGS) entry which is preliminary data.</text>
</comment>
<proteinExistence type="predicted"/>
<dbReference type="EMBL" id="LICA01000471">
    <property type="protein sequence ID" value="KRO91566.1"/>
    <property type="molecule type" value="Genomic_DNA"/>
</dbReference>
<gene>
    <name evidence="5" type="ORF">ABS24_08195</name>
</gene>
<accession>A0A0R2TXP4</accession>
<name>A0A0R2TXP4_9GAMM</name>
<keyword evidence="3" id="KW-0998">Cell outer membrane</keyword>
<protein>
    <recommendedName>
        <fullName evidence="4">TonB-dependent receptor-like beta-barrel domain-containing protein</fullName>
    </recommendedName>
</protein>
<evidence type="ECO:0000313" key="5">
    <source>
        <dbReference type="EMBL" id="KRO91566.1"/>
    </source>
</evidence>
<dbReference type="GO" id="GO:0009279">
    <property type="term" value="C:cell outer membrane"/>
    <property type="evidence" value="ECO:0007669"/>
    <property type="project" value="UniProtKB-SubCell"/>
</dbReference>
<dbReference type="Pfam" id="PF00593">
    <property type="entry name" value="TonB_dep_Rec_b-barrel"/>
    <property type="match status" value="1"/>
</dbReference>
<dbReference type="SUPFAM" id="SSF56935">
    <property type="entry name" value="Porins"/>
    <property type="match status" value="1"/>
</dbReference>
<feature type="domain" description="TonB-dependent receptor-like beta-barrel" evidence="4">
    <location>
        <begin position="11"/>
        <end position="88"/>
    </location>
</feature>
<dbReference type="InterPro" id="IPR000531">
    <property type="entry name" value="Beta-barrel_TonB"/>
</dbReference>
<dbReference type="Proteomes" id="UP000051213">
    <property type="component" value="Unassembled WGS sequence"/>
</dbReference>
<evidence type="ECO:0000256" key="1">
    <source>
        <dbReference type="ARBA" id="ARBA00004442"/>
    </source>
</evidence>
<dbReference type="InterPro" id="IPR036942">
    <property type="entry name" value="Beta-barrel_TonB_sf"/>
</dbReference>
<reference evidence="5 6" key="1">
    <citation type="submission" date="2015-10" db="EMBL/GenBank/DDBJ databases">
        <title>Metagenome-Assembled Genomes uncover a global brackish microbiome.</title>
        <authorList>
            <person name="Hugerth L.W."/>
            <person name="Larsson J."/>
            <person name="Alneberg J."/>
            <person name="Lindh M.V."/>
            <person name="Legrand C."/>
            <person name="Pinhassi J."/>
            <person name="Andersson A.F."/>
        </authorList>
    </citation>
    <scope>NUCLEOTIDE SEQUENCE [LARGE SCALE GENOMIC DNA]</scope>
    <source>
        <strain evidence="5">BACL26 MAG-121220-bin70</strain>
    </source>
</reference>